<accession>A0A438IIK7</accession>
<dbReference type="Proteomes" id="UP000288805">
    <property type="component" value="Unassembled WGS sequence"/>
</dbReference>
<reference evidence="1 2" key="1">
    <citation type="journal article" date="2018" name="PLoS Genet.">
        <title>Population sequencing reveals clonal diversity and ancestral inbreeding in the grapevine cultivar Chardonnay.</title>
        <authorList>
            <person name="Roach M.J."/>
            <person name="Johnson D.L."/>
            <person name="Bohlmann J."/>
            <person name="van Vuuren H.J."/>
            <person name="Jones S.J."/>
            <person name="Pretorius I.S."/>
            <person name="Schmidt S.A."/>
            <person name="Borneman A.R."/>
        </authorList>
    </citation>
    <scope>NUCLEOTIDE SEQUENCE [LARGE SCALE GENOMIC DNA]</scope>
    <source>
        <strain evidence="2">cv. Chardonnay</strain>
        <tissue evidence="1">Leaf</tissue>
    </source>
</reference>
<protein>
    <submittedName>
        <fullName evidence="1">Uncharacterized protein</fullName>
    </submittedName>
</protein>
<gene>
    <name evidence="1" type="ORF">CK203_020296</name>
</gene>
<dbReference type="EMBL" id="QGNW01000106">
    <property type="protein sequence ID" value="RVW96548.1"/>
    <property type="molecule type" value="Genomic_DNA"/>
</dbReference>
<sequence length="130" mass="15051">MMAMPAGMVVLVSRKSKDFLWGGRALEWKTHLVKWMVVCSNKKREVLWKQVISRKYEVEDGGWYTHEGREGFGVGLWKEIRKEGSLLNNNIVFSVGNGRRVRFWKDSWCGDEAFCNSFPSLYALAVSKEE</sequence>
<proteinExistence type="predicted"/>
<dbReference type="PANTHER" id="PTHR36617">
    <property type="entry name" value="PROTEIN, PUTATIVE-RELATED"/>
    <property type="match status" value="1"/>
</dbReference>
<dbReference type="AlphaFoldDB" id="A0A438IIK7"/>
<name>A0A438IIK7_VITVI</name>
<evidence type="ECO:0000313" key="2">
    <source>
        <dbReference type="Proteomes" id="UP000288805"/>
    </source>
</evidence>
<evidence type="ECO:0000313" key="1">
    <source>
        <dbReference type="EMBL" id="RVW96548.1"/>
    </source>
</evidence>
<comment type="caution">
    <text evidence="1">The sequence shown here is derived from an EMBL/GenBank/DDBJ whole genome shotgun (WGS) entry which is preliminary data.</text>
</comment>
<dbReference type="PANTHER" id="PTHR36617:SF16">
    <property type="entry name" value="OS04G0516500 PROTEIN"/>
    <property type="match status" value="1"/>
</dbReference>
<organism evidence="1 2">
    <name type="scientific">Vitis vinifera</name>
    <name type="common">Grape</name>
    <dbReference type="NCBI Taxonomy" id="29760"/>
    <lineage>
        <taxon>Eukaryota</taxon>
        <taxon>Viridiplantae</taxon>
        <taxon>Streptophyta</taxon>
        <taxon>Embryophyta</taxon>
        <taxon>Tracheophyta</taxon>
        <taxon>Spermatophyta</taxon>
        <taxon>Magnoliopsida</taxon>
        <taxon>eudicotyledons</taxon>
        <taxon>Gunneridae</taxon>
        <taxon>Pentapetalae</taxon>
        <taxon>rosids</taxon>
        <taxon>Vitales</taxon>
        <taxon>Vitaceae</taxon>
        <taxon>Viteae</taxon>
        <taxon>Vitis</taxon>
    </lineage>
</organism>